<dbReference type="KEGG" id="buy:D8S85_17760"/>
<name>A0A3S9VXG1_9BACT</name>
<dbReference type="Pfam" id="PF16313">
    <property type="entry name" value="DUF4953"/>
    <property type="match status" value="1"/>
</dbReference>
<accession>A0A3S9VXG1</accession>
<dbReference type="InterPro" id="IPR033428">
    <property type="entry name" value="DUF5118"/>
</dbReference>
<dbReference type="Proteomes" id="UP000270673">
    <property type="component" value="Chromosome"/>
</dbReference>
<evidence type="ECO:0000313" key="4">
    <source>
        <dbReference type="EMBL" id="AZS31219.1"/>
    </source>
</evidence>
<dbReference type="EMBL" id="CP032819">
    <property type="protein sequence ID" value="AZS31219.1"/>
    <property type="molecule type" value="Genomic_DNA"/>
</dbReference>
<dbReference type="OrthoDB" id="1083036at2"/>
<dbReference type="Pfam" id="PF17148">
    <property type="entry name" value="DUF5117"/>
    <property type="match status" value="1"/>
</dbReference>
<organism evidence="4 5">
    <name type="scientific">Butyricimonas faecalis</name>
    <dbReference type="NCBI Taxonomy" id="2093856"/>
    <lineage>
        <taxon>Bacteria</taxon>
        <taxon>Pseudomonadati</taxon>
        <taxon>Bacteroidota</taxon>
        <taxon>Bacteroidia</taxon>
        <taxon>Bacteroidales</taxon>
        <taxon>Odoribacteraceae</taxon>
        <taxon>Butyricimonas</taxon>
    </lineage>
</organism>
<dbReference type="PANTHER" id="PTHR38478:SF1">
    <property type="entry name" value="ZINC DEPENDENT METALLOPROTEASE DOMAIN LIPOPROTEIN"/>
    <property type="match status" value="1"/>
</dbReference>
<feature type="domain" description="DUF5118" evidence="3">
    <location>
        <begin position="33"/>
        <end position="71"/>
    </location>
</feature>
<gene>
    <name evidence="4" type="ORF">D8S85_17760</name>
</gene>
<protein>
    <submittedName>
        <fullName evidence="4">DUF5117 domain-containing protein</fullName>
    </submittedName>
</protein>
<keyword evidence="5" id="KW-1185">Reference proteome</keyword>
<feature type="domain" description="EcxA zinc-binding" evidence="1">
    <location>
        <begin position="403"/>
        <end position="695"/>
    </location>
</feature>
<dbReference type="InterPro" id="IPR032534">
    <property type="entry name" value="EcxA_zinc-bd"/>
</dbReference>
<reference evidence="4 5" key="1">
    <citation type="submission" date="2018-10" db="EMBL/GenBank/DDBJ databases">
        <title>Butyricimonas faecalis sp. nov., isolated from human faeces and emended description of the genus Butyricimonas.</title>
        <authorList>
            <person name="Le Roy T."/>
            <person name="Van der Smissen P."/>
            <person name="Paquot A."/>
            <person name="Delzenne N."/>
            <person name="Muccioli G."/>
            <person name="Collet J.-F."/>
            <person name="Cani P.D."/>
        </authorList>
    </citation>
    <scope>NUCLEOTIDE SEQUENCE [LARGE SCALE GENOMIC DNA]</scope>
    <source>
        <strain evidence="4 5">H184</strain>
    </source>
</reference>
<evidence type="ECO:0000259" key="3">
    <source>
        <dbReference type="Pfam" id="PF17162"/>
    </source>
</evidence>
<sequence length="773" mass="89070">MKRVDRLYILLLFFCCLPVINVLGQEDVKQPLAFNDFFHEKMEKIVGILPVYQDSTSVYLEIPDRLLGREIEIRAQINKGFDMVARPLESLGVVYLEKVENGSIYLQRRNFSERVSGKKDELYEAFRKSNLQPVDIVYPIKAYASGNSGYIIDITEMLKTRDEWFKVSFSKMRGQESSLAKILGVHSFVDGVSFAVHRMYGFSPEQAQAGMISPGGFLPVEIGCVVTLLPEQEMKERWADERIKYQAISFWDYSQNPYCAERDSIIRRWNLGISKRDKEAYQRGKWVNPLNPIVFYIDTCCPVEWIPRIKEAVLAWNTAFEKAGFKNVMQVRIADTRTVLVEQRAVIAYDLDEIGIKTTCTFHPKTGEILSCRINIGHGFLPGELQRYLLQCGTVDDRICANRFHPEVAGEILRARVMKAVGQALGLGDNLIGSTAFTIEQVKDAAWLKKYGYTGSIMDENPYHYAIRKTDRVPLKELVPRIGIYDCLAIEWGYREFLSCKDRYEAWEILRKKYKDFELENLSSKEKDTRVCRGDLSNNPLKALDDGITNLLSLTELMDDIVYPGKKYDWGRAIMALNKAGIDLFGEYLLQVASYIGGKRGNVPISIEEQSEAMKILDKYVFTGEKEIITKTVRENMLGQMRENYIRQMKKVFQYLSSSEVIKRIVDSEQEHVGKVYTTDMYFKDLFSMLFCDFAENSEISFDRMDMQILCVDVLLEQVTGTQTEDLCNSMVRWKLQELCENLKKLENLHKSQHVRMMCKILISRIEKGIGKV</sequence>
<dbReference type="Pfam" id="PF17162">
    <property type="entry name" value="DUF5118"/>
    <property type="match status" value="1"/>
</dbReference>
<dbReference type="InterPro" id="IPR033413">
    <property type="entry name" value="DUF5117"/>
</dbReference>
<feature type="domain" description="DUF5117" evidence="2">
    <location>
        <begin position="93"/>
        <end position="271"/>
    </location>
</feature>
<dbReference type="PANTHER" id="PTHR38478">
    <property type="entry name" value="PEPTIDASE M1A AND M12B"/>
    <property type="match status" value="1"/>
</dbReference>
<dbReference type="RefSeq" id="WP_106481626.1">
    <property type="nucleotide sequence ID" value="NZ_CP032819.1"/>
</dbReference>
<evidence type="ECO:0000259" key="2">
    <source>
        <dbReference type="Pfam" id="PF17148"/>
    </source>
</evidence>
<evidence type="ECO:0000259" key="1">
    <source>
        <dbReference type="Pfam" id="PF16313"/>
    </source>
</evidence>
<evidence type="ECO:0000313" key="5">
    <source>
        <dbReference type="Proteomes" id="UP000270673"/>
    </source>
</evidence>
<proteinExistence type="predicted"/>
<dbReference type="AlphaFoldDB" id="A0A3S9VXG1"/>